<keyword evidence="3" id="KW-1185">Reference proteome</keyword>
<accession>A0A1R3HBI7</accession>
<keyword evidence="1" id="KW-0472">Membrane</keyword>
<keyword evidence="1" id="KW-0812">Transmembrane</keyword>
<dbReference type="STRING" id="210143.A0A1R3HBI7"/>
<dbReference type="PANTHER" id="PTHR34658:SF5">
    <property type="entry name" value="PROTEIN, PUTATIVE-RELATED"/>
    <property type="match status" value="1"/>
</dbReference>
<protein>
    <submittedName>
        <fullName evidence="2">Uncharacterized protein</fullName>
    </submittedName>
</protein>
<dbReference type="Gramene" id="OMO67709">
    <property type="protein sequence ID" value="OMO67709"/>
    <property type="gene ID" value="CCACVL1_20369"/>
</dbReference>
<dbReference type="EMBL" id="AWWV01012382">
    <property type="protein sequence ID" value="OMO67709.1"/>
    <property type="molecule type" value="Genomic_DNA"/>
</dbReference>
<feature type="transmembrane region" description="Helical" evidence="1">
    <location>
        <begin position="91"/>
        <end position="109"/>
    </location>
</feature>
<dbReference type="OMA" id="DYPREAM"/>
<reference evidence="2 3" key="1">
    <citation type="submission" date="2013-09" db="EMBL/GenBank/DDBJ databases">
        <title>Corchorus capsularis genome sequencing.</title>
        <authorList>
            <person name="Alam M."/>
            <person name="Haque M.S."/>
            <person name="Islam M.S."/>
            <person name="Emdad E.M."/>
            <person name="Islam M.M."/>
            <person name="Ahmed B."/>
            <person name="Halim A."/>
            <person name="Hossen Q.M.M."/>
            <person name="Hossain M.Z."/>
            <person name="Ahmed R."/>
            <person name="Khan M.M."/>
            <person name="Islam R."/>
            <person name="Rashid M.M."/>
            <person name="Khan S.A."/>
            <person name="Rahman M.S."/>
            <person name="Alam M."/>
        </authorList>
    </citation>
    <scope>NUCLEOTIDE SEQUENCE [LARGE SCALE GENOMIC DNA]</scope>
    <source>
        <strain evidence="3">cv. CVL-1</strain>
        <tissue evidence="2">Whole seedling</tissue>
    </source>
</reference>
<evidence type="ECO:0000313" key="3">
    <source>
        <dbReference type="Proteomes" id="UP000188268"/>
    </source>
</evidence>
<comment type="caution">
    <text evidence="2">The sequence shown here is derived from an EMBL/GenBank/DDBJ whole genome shotgun (WGS) entry which is preliminary data.</text>
</comment>
<dbReference type="Proteomes" id="UP000188268">
    <property type="component" value="Unassembled WGS sequence"/>
</dbReference>
<name>A0A1R3HBI7_COCAP</name>
<evidence type="ECO:0000313" key="2">
    <source>
        <dbReference type="EMBL" id="OMO67709.1"/>
    </source>
</evidence>
<dbReference type="PANTHER" id="PTHR34658">
    <property type="entry name" value="OS01G0151800 PROTEIN"/>
    <property type="match status" value="1"/>
</dbReference>
<gene>
    <name evidence="2" type="ORF">CCACVL1_20369</name>
</gene>
<proteinExistence type="predicted"/>
<organism evidence="2 3">
    <name type="scientific">Corchorus capsularis</name>
    <name type="common">Jute</name>
    <dbReference type="NCBI Taxonomy" id="210143"/>
    <lineage>
        <taxon>Eukaryota</taxon>
        <taxon>Viridiplantae</taxon>
        <taxon>Streptophyta</taxon>
        <taxon>Embryophyta</taxon>
        <taxon>Tracheophyta</taxon>
        <taxon>Spermatophyta</taxon>
        <taxon>Magnoliopsida</taxon>
        <taxon>eudicotyledons</taxon>
        <taxon>Gunneridae</taxon>
        <taxon>Pentapetalae</taxon>
        <taxon>rosids</taxon>
        <taxon>malvids</taxon>
        <taxon>Malvales</taxon>
        <taxon>Malvaceae</taxon>
        <taxon>Grewioideae</taxon>
        <taxon>Apeibeae</taxon>
        <taxon>Corchorus</taxon>
    </lineage>
</organism>
<keyword evidence="1" id="KW-1133">Transmembrane helix</keyword>
<evidence type="ECO:0000256" key="1">
    <source>
        <dbReference type="SAM" id="Phobius"/>
    </source>
</evidence>
<feature type="transmembrane region" description="Helical" evidence="1">
    <location>
        <begin position="21"/>
        <end position="41"/>
    </location>
</feature>
<dbReference type="OrthoDB" id="1921102at2759"/>
<sequence length="120" mass="13410">MFPCLNSIFRQVFAVTRWRQLLHALIWTVLLTLMVSIASFAPETAFVSAVSPSSSFSRSCKAEGFVRIPLDFPRERICLPSHMVKRSKVDFFVPTVFAGLVVAASAFVVRSLGLWEIETA</sequence>
<dbReference type="AlphaFoldDB" id="A0A1R3HBI7"/>